<evidence type="ECO:0000313" key="2">
    <source>
        <dbReference type="Proteomes" id="UP000800200"/>
    </source>
</evidence>
<evidence type="ECO:0000313" key="1">
    <source>
        <dbReference type="EMBL" id="KAF2188311.1"/>
    </source>
</evidence>
<sequence length="293" mass="34043">MIYTQMKELAQLLLRLPRELRDMIYPNIIIETKPIPLISPSPHSLTSPTQSNSTIATEAMEAFYTYNTFVVNLSPDSFADGDSWGSDPGAKLFLRNIIVYGSEVLDPLAPQTPQEFEELYSNSLHRWIWESLLSLPKLEKLEIRLMKKREGNIDVRDLAPIIHALRERWPNIDITVSVSFDDILSEAWYDPFWATFNGGEENPYQAAGYIDVSDFFCSPSDEDRRYVEEYLPRRKMPMGRNARLGLLDHSPQERRALGVHYVVKEPALFRVMMEEHYQVYKKCKESRYLEKNA</sequence>
<dbReference type="AlphaFoldDB" id="A0A6A6E8U3"/>
<proteinExistence type="predicted"/>
<reference evidence="1" key="1">
    <citation type="journal article" date="2020" name="Stud. Mycol.">
        <title>101 Dothideomycetes genomes: a test case for predicting lifestyles and emergence of pathogens.</title>
        <authorList>
            <person name="Haridas S."/>
            <person name="Albert R."/>
            <person name="Binder M."/>
            <person name="Bloem J."/>
            <person name="Labutti K."/>
            <person name="Salamov A."/>
            <person name="Andreopoulos B."/>
            <person name="Baker S."/>
            <person name="Barry K."/>
            <person name="Bills G."/>
            <person name="Bluhm B."/>
            <person name="Cannon C."/>
            <person name="Castanera R."/>
            <person name="Culley D."/>
            <person name="Daum C."/>
            <person name="Ezra D."/>
            <person name="Gonzalez J."/>
            <person name="Henrissat B."/>
            <person name="Kuo A."/>
            <person name="Liang C."/>
            <person name="Lipzen A."/>
            <person name="Lutzoni F."/>
            <person name="Magnuson J."/>
            <person name="Mondo S."/>
            <person name="Nolan M."/>
            <person name="Ohm R."/>
            <person name="Pangilinan J."/>
            <person name="Park H.-J."/>
            <person name="Ramirez L."/>
            <person name="Alfaro M."/>
            <person name="Sun H."/>
            <person name="Tritt A."/>
            <person name="Yoshinaga Y."/>
            <person name="Zwiers L.-H."/>
            <person name="Turgeon B."/>
            <person name="Goodwin S."/>
            <person name="Spatafora J."/>
            <person name="Crous P."/>
            <person name="Grigoriev I."/>
        </authorList>
    </citation>
    <scope>NUCLEOTIDE SEQUENCE</scope>
    <source>
        <strain evidence="1">CBS 207.26</strain>
    </source>
</reference>
<organism evidence="1 2">
    <name type="scientific">Zopfia rhizophila CBS 207.26</name>
    <dbReference type="NCBI Taxonomy" id="1314779"/>
    <lineage>
        <taxon>Eukaryota</taxon>
        <taxon>Fungi</taxon>
        <taxon>Dikarya</taxon>
        <taxon>Ascomycota</taxon>
        <taxon>Pezizomycotina</taxon>
        <taxon>Dothideomycetes</taxon>
        <taxon>Dothideomycetes incertae sedis</taxon>
        <taxon>Zopfiaceae</taxon>
        <taxon>Zopfia</taxon>
    </lineage>
</organism>
<accession>A0A6A6E8U3</accession>
<gene>
    <name evidence="1" type="ORF">K469DRAFT_703816</name>
</gene>
<protein>
    <submittedName>
        <fullName evidence="1">Uncharacterized protein</fullName>
    </submittedName>
</protein>
<dbReference type="Proteomes" id="UP000800200">
    <property type="component" value="Unassembled WGS sequence"/>
</dbReference>
<dbReference type="EMBL" id="ML994624">
    <property type="protein sequence ID" value="KAF2188311.1"/>
    <property type="molecule type" value="Genomic_DNA"/>
</dbReference>
<keyword evidence="2" id="KW-1185">Reference proteome</keyword>
<dbReference type="OrthoDB" id="3734023at2759"/>
<name>A0A6A6E8U3_9PEZI</name>